<accession>A0A2P8H8C0</accession>
<evidence type="ECO:0000256" key="1">
    <source>
        <dbReference type="SAM" id="SignalP"/>
    </source>
</evidence>
<dbReference type="AlphaFoldDB" id="A0A2P8H8C0"/>
<evidence type="ECO:0000313" key="3">
    <source>
        <dbReference type="Proteomes" id="UP000242310"/>
    </source>
</evidence>
<name>A0A2P8H8C0_9BACI</name>
<dbReference type="Proteomes" id="UP000242310">
    <property type="component" value="Unassembled WGS sequence"/>
</dbReference>
<comment type="caution">
    <text evidence="2">The sequence shown here is derived from an EMBL/GenBank/DDBJ whole genome shotgun (WGS) entry which is preliminary data.</text>
</comment>
<dbReference type="EMBL" id="PYAV01000015">
    <property type="protein sequence ID" value="PSL42429.1"/>
    <property type="molecule type" value="Genomic_DNA"/>
</dbReference>
<dbReference type="RefSeq" id="WP_282432549.1">
    <property type="nucleotide sequence ID" value="NZ_PYAV01000015.1"/>
</dbReference>
<evidence type="ECO:0000313" key="2">
    <source>
        <dbReference type="EMBL" id="PSL42429.1"/>
    </source>
</evidence>
<feature type="chain" id="PRO_5039642415" description="PapR protein" evidence="1">
    <location>
        <begin position="19"/>
        <end position="43"/>
    </location>
</feature>
<keyword evidence="1" id="KW-0732">Signal</keyword>
<evidence type="ECO:0008006" key="4">
    <source>
        <dbReference type="Google" id="ProtNLM"/>
    </source>
</evidence>
<feature type="signal peptide" evidence="1">
    <location>
        <begin position="1"/>
        <end position="18"/>
    </location>
</feature>
<keyword evidence="3" id="KW-1185">Reference proteome</keyword>
<protein>
    <recommendedName>
        <fullName evidence="4">PapR protein</fullName>
    </recommendedName>
</protein>
<proteinExistence type="predicted"/>
<reference evidence="2 3" key="1">
    <citation type="submission" date="2018-03" db="EMBL/GenBank/DDBJ databases">
        <title>Genomic Encyclopedia of Type Strains, Phase III (KMG-III): the genomes of soil and plant-associated and newly described type strains.</title>
        <authorList>
            <person name="Whitman W."/>
        </authorList>
    </citation>
    <scope>NUCLEOTIDE SEQUENCE [LARGE SCALE GENOMIC DNA]</scope>
    <source>
        <strain evidence="2 3">CGMCC 1.07653</strain>
    </source>
</reference>
<organism evidence="2 3">
    <name type="scientific">Salsuginibacillus halophilus</name>
    <dbReference type="NCBI Taxonomy" id="517424"/>
    <lineage>
        <taxon>Bacteria</taxon>
        <taxon>Bacillati</taxon>
        <taxon>Bacillota</taxon>
        <taxon>Bacilli</taxon>
        <taxon>Bacillales</taxon>
        <taxon>Bacillaceae</taxon>
        <taxon>Salsuginibacillus</taxon>
    </lineage>
</organism>
<gene>
    <name evidence="2" type="ORF">B0H94_11533</name>
</gene>
<sequence>MKKLFIFAFMLGAIGAFGASMPQADLADDPTFETSSSDLPLEG</sequence>